<name>X1NFD3_9ZZZZ</name>
<dbReference type="EMBL" id="BARV01005746">
    <property type="protein sequence ID" value="GAI17384.1"/>
    <property type="molecule type" value="Genomic_DNA"/>
</dbReference>
<comment type="caution">
    <text evidence="1">The sequence shown here is derived from an EMBL/GenBank/DDBJ whole genome shotgun (WGS) entry which is preliminary data.</text>
</comment>
<accession>X1NFD3</accession>
<dbReference type="AlphaFoldDB" id="X1NFD3"/>
<proteinExistence type="predicted"/>
<organism evidence="1">
    <name type="scientific">marine sediment metagenome</name>
    <dbReference type="NCBI Taxonomy" id="412755"/>
    <lineage>
        <taxon>unclassified sequences</taxon>
        <taxon>metagenomes</taxon>
        <taxon>ecological metagenomes</taxon>
    </lineage>
</organism>
<gene>
    <name evidence="1" type="ORF">S06H3_11661</name>
</gene>
<protein>
    <submittedName>
        <fullName evidence="1">Uncharacterized protein</fullName>
    </submittedName>
</protein>
<reference evidence="1" key="1">
    <citation type="journal article" date="2014" name="Front. Microbiol.">
        <title>High frequency of phylogenetically diverse reductive dehalogenase-homologous genes in deep subseafloor sedimentary metagenomes.</title>
        <authorList>
            <person name="Kawai M."/>
            <person name="Futagami T."/>
            <person name="Toyoda A."/>
            <person name="Takaki Y."/>
            <person name="Nishi S."/>
            <person name="Hori S."/>
            <person name="Arai W."/>
            <person name="Tsubouchi T."/>
            <person name="Morono Y."/>
            <person name="Uchiyama I."/>
            <person name="Ito T."/>
            <person name="Fujiyama A."/>
            <person name="Inagaki F."/>
            <person name="Takami H."/>
        </authorList>
    </citation>
    <scope>NUCLEOTIDE SEQUENCE</scope>
    <source>
        <strain evidence="1">Expedition CK06-06</strain>
    </source>
</reference>
<evidence type="ECO:0000313" key="1">
    <source>
        <dbReference type="EMBL" id="GAI17384.1"/>
    </source>
</evidence>
<sequence length="95" mass="10767">MRIFATQTGCVVRIGQLYTVQIENETIAADLTVLMDKIHQTLLDQKRFAADPIEIICTPQVKWDHLAKIYNLFFGAGLTDITFQMTEQAQNGHVD</sequence>